<dbReference type="AlphaFoldDB" id="A0A7J6XE33"/>
<feature type="compositionally biased region" description="Polar residues" evidence="1">
    <location>
        <begin position="38"/>
        <end position="61"/>
    </location>
</feature>
<feature type="region of interest" description="Disordered" evidence="1">
    <location>
        <begin position="38"/>
        <end position="75"/>
    </location>
</feature>
<dbReference type="EMBL" id="JABWDY010002487">
    <property type="protein sequence ID" value="KAF5206622.1"/>
    <property type="molecule type" value="Genomic_DNA"/>
</dbReference>
<evidence type="ECO:0000256" key="1">
    <source>
        <dbReference type="SAM" id="MobiDB-lite"/>
    </source>
</evidence>
<name>A0A7J6XE33_THATH</name>
<gene>
    <name evidence="2" type="ORF">FRX31_003790</name>
</gene>
<dbReference type="Proteomes" id="UP000554482">
    <property type="component" value="Unassembled WGS sequence"/>
</dbReference>
<keyword evidence="3" id="KW-1185">Reference proteome</keyword>
<proteinExistence type="predicted"/>
<feature type="compositionally biased region" description="Basic and acidic residues" evidence="1">
    <location>
        <begin position="62"/>
        <end position="75"/>
    </location>
</feature>
<reference evidence="2 3" key="1">
    <citation type="submission" date="2020-06" db="EMBL/GenBank/DDBJ databases">
        <title>Transcriptomic and genomic resources for Thalictrum thalictroides and T. hernandezii: Facilitating candidate gene discovery in an emerging model plant lineage.</title>
        <authorList>
            <person name="Arias T."/>
            <person name="Riano-Pachon D.M."/>
            <person name="Di Stilio V.S."/>
        </authorList>
    </citation>
    <scope>NUCLEOTIDE SEQUENCE [LARGE SCALE GENOMIC DNA]</scope>
    <source>
        <strain evidence="3">cv. WT478/WT964</strain>
        <tissue evidence="2">Leaves</tissue>
    </source>
</reference>
<organism evidence="2 3">
    <name type="scientific">Thalictrum thalictroides</name>
    <name type="common">Rue-anemone</name>
    <name type="synonym">Anemone thalictroides</name>
    <dbReference type="NCBI Taxonomy" id="46969"/>
    <lineage>
        <taxon>Eukaryota</taxon>
        <taxon>Viridiplantae</taxon>
        <taxon>Streptophyta</taxon>
        <taxon>Embryophyta</taxon>
        <taxon>Tracheophyta</taxon>
        <taxon>Spermatophyta</taxon>
        <taxon>Magnoliopsida</taxon>
        <taxon>Ranunculales</taxon>
        <taxon>Ranunculaceae</taxon>
        <taxon>Thalictroideae</taxon>
        <taxon>Thalictrum</taxon>
    </lineage>
</organism>
<accession>A0A7J6XE33</accession>
<sequence>MQVARLFNEAAQIVPEDADVHKCSCNIGLSTGTGSEAQSCSSMGEYGNQLSQPASHKQSPRVSDKGGIRTDIKFY</sequence>
<evidence type="ECO:0000313" key="2">
    <source>
        <dbReference type="EMBL" id="KAF5206622.1"/>
    </source>
</evidence>
<comment type="caution">
    <text evidence="2">The sequence shown here is derived from an EMBL/GenBank/DDBJ whole genome shotgun (WGS) entry which is preliminary data.</text>
</comment>
<evidence type="ECO:0000313" key="3">
    <source>
        <dbReference type="Proteomes" id="UP000554482"/>
    </source>
</evidence>
<protein>
    <submittedName>
        <fullName evidence="2">Uncharacterized protein</fullName>
    </submittedName>
</protein>